<proteinExistence type="predicted"/>
<gene>
    <name evidence="1" type="ORF">L2E82_43145</name>
</gene>
<organism evidence="1 2">
    <name type="scientific">Cichorium intybus</name>
    <name type="common">Chicory</name>
    <dbReference type="NCBI Taxonomy" id="13427"/>
    <lineage>
        <taxon>Eukaryota</taxon>
        <taxon>Viridiplantae</taxon>
        <taxon>Streptophyta</taxon>
        <taxon>Embryophyta</taxon>
        <taxon>Tracheophyta</taxon>
        <taxon>Spermatophyta</taxon>
        <taxon>Magnoliopsida</taxon>
        <taxon>eudicotyledons</taxon>
        <taxon>Gunneridae</taxon>
        <taxon>Pentapetalae</taxon>
        <taxon>asterids</taxon>
        <taxon>campanulids</taxon>
        <taxon>Asterales</taxon>
        <taxon>Asteraceae</taxon>
        <taxon>Cichorioideae</taxon>
        <taxon>Cichorieae</taxon>
        <taxon>Cichoriinae</taxon>
        <taxon>Cichorium</taxon>
    </lineage>
</organism>
<accession>A0ACB8ZP59</accession>
<sequence length="154" mass="18420">MGKRRSPILQKVSNLIKLSIFIAKMRLIYLKKSTKLSKFIPLKHHNSYGFLQEHQFSPSSTPLIRFHRRKTHGGPVYSIYLFSCFRGRHHGAMADENNTFESSIVQVEREIEEENDDNDEEDSVDERAEKFIERFYEEMKRQRRESANFRMLEY</sequence>
<protein>
    <submittedName>
        <fullName evidence="1">Uncharacterized protein</fullName>
    </submittedName>
</protein>
<reference evidence="2" key="1">
    <citation type="journal article" date="2022" name="Mol. Ecol. Resour.">
        <title>The genomes of chicory, endive, great burdock and yacon provide insights into Asteraceae palaeo-polyploidization history and plant inulin production.</title>
        <authorList>
            <person name="Fan W."/>
            <person name="Wang S."/>
            <person name="Wang H."/>
            <person name="Wang A."/>
            <person name="Jiang F."/>
            <person name="Liu H."/>
            <person name="Zhao H."/>
            <person name="Xu D."/>
            <person name="Zhang Y."/>
        </authorList>
    </citation>
    <scope>NUCLEOTIDE SEQUENCE [LARGE SCALE GENOMIC DNA]</scope>
    <source>
        <strain evidence="2">cv. Punajuju</strain>
    </source>
</reference>
<keyword evidence="2" id="KW-1185">Reference proteome</keyword>
<evidence type="ECO:0000313" key="2">
    <source>
        <dbReference type="Proteomes" id="UP001055811"/>
    </source>
</evidence>
<dbReference type="Proteomes" id="UP001055811">
    <property type="component" value="Linkage Group LG08"/>
</dbReference>
<dbReference type="EMBL" id="CM042016">
    <property type="protein sequence ID" value="KAI3699101.1"/>
    <property type="molecule type" value="Genomic_DNA"/>
</dbReference>
<name>A0ACB8ZP59_CICIN</name>
<evidence type="ECO:0000313" key="1">
    <source>
        <dbReference type="EMBL" id="KAI3699101.1"/>
    </source>
</evidence>
<comment type="caution">
    <text evidence="1">The sequence shown here is derived from an EMBL/GenBank/DDBJ whole genome shotgun (WGS) entry which is preliminary data.</text>
</comment>
<reference evidence="1 2" key="2">
    <citation type="journal article" date="2022" name="Mol. Ecol. Resour.">
        <title>The genomes of chicory, endive, great burdock and yacon provide insights into Asteraceae paleo-polyploidization history and plant inulin production.</title>
        <authorList>
            <person name="Fan W."/>
            <person name="Wang S."/>
            <person name="Wang H."/>
            <person name="Wang A."/>
            <person name="Jiang F."/>
            <person name="Liu H."/>
            <person name="Zhao H."/>
            <person name="Xu D."/>
            <person name="Zhang Y."/>
        </authorList>
    </citation>
    <scope>NUCLEOTIDE SEQUENCE [LARGE SCALE GENOMIC DNA]</scope>
    <source>
        <strain evidence="2">cv. Punajuju</strain>
        <tissue evidence="1">Leaves</tissue>
    </source>
</reference>